<evidence type="ECO:0000313" key="5">
    <source>
        <dbReference type="Proteomes" id="UP000309038"/>
    </source>
</evidence>
<gene>
    <name evidence="4" type="ORF">EW026_g5287</name>
</gene>
<dbReference type="EMBL" id="SGPJ01000225">
    <property type="protein sequence ID" value="THG96571.1"/>
    <property type="molecule type" value="Genomic_DNA"/>
</dbReference>
<dbReference type="PANTHER" id="PTHR11226:SF0">
    <property type="entry name" value="UDP-GLUCOSE:GLYCOPROTEIN GLUCOSYLTRANSFERASE"/>
    <property type="match status" value="1"/>
</dbReference>
<protein>
    <recommendedName>
        <fullName evidence="3">Glucosyltransferase 24 catalytic domain-containing protein</fullName>
    </recommendedName>
</protein>
<keyword evidence="5" id="KW-1185">Reference proteome</keyword>
<name>A0A4S4KEK2_9APHY</name>
<evidence type="ECO:0000313" key="4">
    <source>
        <dbReference type="EMBL" id="THG96571.1"/>
    </source>
</evidence>
<organism evidence="4 5">
    <name type="scientific">Hermanssonia centrifuga</name>
    <dbReference type="NCBI Taxonomy" id="98765"/>
    <lineage>
        <taxon>Eukaryota</taxon>
        <taxon>Fungi</taxon>
        <taxon>Dikarya</taxon>
        <taxon>Basidiomycota</taxon>
        <taxon>Agaricomycotina</taxon>
        <taxon>Agaricomycetes</taxon>
        <taxon>Polyporales</taxon>
        <taxon>Meruliaceae</taxon>
        <taxon>Hermanssonia</taxon>
    </lineage>
</organism>
<dbReference type="GO" id="GO:0005783">
    <property type="term" value="C:endoplasmic reticulum"/>
    <property type="evidence" value="ECO:0007669"/>
    <property type="project" value="TreeGrafter"/>
</dbReference>
<evidence type="ECO:0000256" key="2">
    <source>
        <dbReference type="SAM" id="MobiDB-lite"/>
    </source>
</evidence>
<evidence type="ECO:0000259" key="3">
    <source>
        <dbReference type="Pfam" id="PF18404"/>
    </source>
</evidence>
<dbReference type="InterPro" id="IPR009448">
    <property type="entry name" value="UDP-g_GGtrans"/>
</dbReference>
<feature type="domain" description="Glucosyltransferase 24 catalytic" evidence="3">
    <location>
        <begin position="1"/>
        <end position="137"/>
    </location>
</feature>
<dbReference type="Pfam" id="PF18404">
    <property type="entry name" value="Glyco_transf_24"/>
    <property type="match status" value="1"/>
</dbReference>
<dbReference type="GO" id="GO:0051082">
    <property type="term" value="F:unfolded protein binding"/>
    <property type="evidence" value="ECO:0007669"/>
    <property type="project" value="TreeGrafter"/>
</dbReference>
<evidence type="ECO:0000256" key="1">
    <source>
        <dbReference type="ARBA" id="ARBA00001913"/>
    </source>
</evidence>
<dbReference type="GO" id="GO:0036503">
    <property type="term" value="P:ERAD pathway"/>
    <property type="evidence" value="ECO:0007669"/>
    <property type="project" value="TreeGrafter"/>
</dbReference>
<dbReference type="GO" id="GO:0003980">
    <property type="term" value="F:UDP-glucose:glycoprotein glucosyltransferase activity"/>
    <property type="evidence" value="ECO:0007669"/>
    <property type="project" value="InterPro"/>
</dbReference>
<dbReference type="InterPro" id="IPR029044">
    <property type="entry name" value="Nucleotide-diphossugar_trans"/>
</dbReference>
<dbReference type="PANTHER" id="PTHR11226">
    <property type="entry name" value="UDP-GLUCOSE GLYCOPROTEIN:GLUCOSYLTRANSFERASE"/>
    <property type="match status" value="1"/>
</dbReference>
<dbReference type="Proteomes" id="UP000309038">
    <property type="component" value="Unassembled WGS sequence"/>
</dbReference>
<feature type="region of interest" description="Disordered" evidence="2">
    <location>
        <begin position="174"/>
        <end position="193"/>
    </location>
</feature>
<comment type="caution">
    <text evidence="4">The sequence shown here is derived from an EMBL/GenBank/DDBJ whole genome shotgun (WGS) entry which is preliminary data.</text>
</comment>
<dbReference type="AlphaFoldDB" id="A0A4S4KEK2"/>
<comment type="cofactor">
    <cofactor evidence="1">
        <name>Ca(2+)</name>
        <dbReference type="ChEBI" id="CHEBI:29108"/>
    </cofactor>
</comment>
<dbReference type="Gene3D" id="3.90.550.10">
    <property type="entry name" value="Spore Coat Polysaccharide Biosynthesis Protein SpsA, Chain A"/>
    <property type="match status" value="1"/>
</dbReference>
<sequence>MGDDNVEMEGFRFWKTGYWKDFLGEMPYHISALYVVDLVRFRQMAAGDILRSHYQHLSADPGSLANLDQDLPNNLQREVPIFSLPEDWLWCETWCSKDRLHRAKTIDLCQNPLTKEPKLARAKHIPEWEEYDAEVARLARLLAEDGIIHSGMAVADANILADVGAGPVVHEVTQEHPELDESSHTEGRPKDEL</sequence>
<proteinExistence type="predicted"/>
<accession>A0A4S4KEK2</accession>
<dbReference type="GO" id="GO:0018279">
    <property type="term" value="P:protein N-linked glycosylation via asparagine"/>
    <property type="evidence" value="ECO:0007669"/>
    <property type="project" value="TreeGrafter"/>
</dbReference>
<reference evidence="4 5" key="1">
    <citation type="submission" date="2019-02" db="EMBL/GenBank/DDBJ databases">
        <title>Genome sequencing of the rare red list fungi Phlebia centrifuga.</title>
        <authorList>
            <person name="Buettner E."/>
            <person name="Kellner H."/>
        </authorList>
    </citation>
    <scope>NUCLEOTIDE SEQUENCE [LARGE SCALE GENOMIC DNA]</scope>
    <source>
        <strain evidence="4 5">DSM 108282</strain>
    </source>
</reference>
<dbReference type="SUPFAM" id="SSF53448">
    <property type="entry name" value="Nucleotide-diphospho-sugar transferases"/>
    <property type="match status" value="1"/>
</dbReference>
<dbReference type="InterPro" id="IPR040497">
    <property type="entry name" value="Glyco_transf_24"/>
</dbReference>